<dbReference type="FunFam" id="3.90.230.10:FF:000009">
    <property type="entry name" value="xaa-Pro aminopeptidase 2"/>
    <property type="match status" value="1"/>
</dbReference>
<dbReference type="AlphaFoldDB" id="A0A4R2L4J8"/>
<dbReference type="SUPFAM" id="SSF55920">
    <property type="entry name" value="Creatinase/aminopeptidase"/>
    <property type="match status" value="1"/>
</dbReference>
<dbReference type="InterPro" id="IPR000994">
    <property type="entry name" value="Pept_M24"/>
</dbReference>
<dbReference type="Gene3D" id="3.40.350.10">
    <property type="entry name" value="Creatinase/prolidase N-terminal domain"/>
    <property type="match status" value="2"/>
</dbReference>
<keyword evidence="2" id="KW-0479">Metal-binding</keyword>
<name>A0A4R2L4J8_9FIRM</name>
<dbReference type="Pfam" id="PF16188">
    <property type="entry name" value="Peptidase_M24_C"/>
    <property type="match status" value="1"/>
</dbReference>
<dbReference type="InterPro" id="IPR050422">
    <property type="entry name" value="X-Pro_aminopeptidase_P"/>
</dbReference>
<accession>A0A4R2L4J8</accession>
<dbReference type="SUPFAM" id="SSF53092">
    <property type="entry name" value="Creatinase/prolidase N-terminal domain"/>
    <property type="match status" value="1"/>
</dbReference>
<dbReference type="PANTHER" id="PTHR43763:SF6">
    <property type="entry name" value="XAA-PRO AMINOPEPTIDASE 1"/>
    <property type="match status" value="1"/>
</dbReference>
<protein>
    <submittedName>
        <fullName evidence="7">Xaa-Pro aminopeptidase</fullName>
    </submittedName>
</protein>
<dbReference type="GO" id="GO:0070006">
    <property type="term" value="F:metalloaminopeptidase activity"/>
    <property type="evidence" value="ECO:0007669"/>
    <property type="project" value="InterPro"/>
</dbReference>
<feature type="domain" description="Peptidase M24" evidence="4">
    <location>
        <begin position="310"/>
        <end position="526"/>
    </location>
</feature>
<evidence type="ECO:0000313" key="7">
    <source>
        <dbReference type="EMBL" id="TCO82186.1"/>
    </source>
</evidence>
<evidence type="ECO:0000259" key="4">
    <source>
        <dbReference type="Pfam" id="PF00557"/>
    </source>
</evidence>
<dbReference type="InterPro" id="IPR036005">
    <property type="entry name" value="Creatinase/aminopeptidase-like"/>
</dbReference>
<comment type="similarity">
    <text evidence="1">Belongs to the peptidase M24B family.</text>
</comment>
<dbReference type="Pfam" id="PF01321">
    <property type="entry name" value="Creatinase_N"/>
    <property type="match status" value="1"/>
</dbReference>
<evidence type="ECO:0000313" key="8">
    <source>
        <dbReference type="Proteomes" id="UP000295711"/>
    </source>
</evidence>
<evidence type="ECO:0000256" key="3">
    <source>
        <dbReference type="ARBA" id="ARBA00022801"/>
    </source>
</evidence>
<keyword evidence="7" id="KW-0645">Protease</keyword>
<dbReference type="CDD" id="cd01085">
    <property type="entry name" value="APP"/>
    <property type="match status" value="1"/>
</dbReference>
<gene>
    <name evidence="7" type="ORF">EV212_11814</name>
</gene>
<dbReference type="InterPro" id="IPR033740">
    <property type="entry name" value="Pept_M24B"/>
</dbReference>
<keyword evidence="3" id="KW-0378">Hydrolase</keyword>
<evidence type="ECO:0000259" key="6">
    <source>
        <dbReference type="Pfam" id="PF16188"/>
    </source>
</evidence>
<dbReference type="GO" id="GO:0005737">
    <property type="term" value="C:cytoplasm"/>
    <property type="evidence" value="ECO:0007669"/>
    <property type="project" value="UniProtKB-ARBA"/>
</dbReference>
<sequence length="600" mass="68165">MTVFDERIETLREAMRAEHIDFYLIPTADDHASEYVSDYYKVRNYYAGFTGSAGTLLIGMGMAGLWTDGRYFIQAENQLAGSQVQLFRMGSVDEPTLVEYLRENLPAGGTLAFDGQVVDLARGQDYADMLASKQGRILWDHDLAGSLWRERPSRSSEPVYILEEKYTGKSRQKKLEELRQYLKEKGGDTILLASLEDIAWLLNLRGNDVRHTPVFLAFARIDKEKVNLYGDSNAFSKEITTALAEDGVVLKPYMDVYDELKTLSGGSLIYDPVKVNYALSQCVPEDVRVLPSDINEMIPKSVKNEIELDNLRRVHIKDGVAVTKFMYWLKKNVGKIYISEISASDYLQKLRSDIDTYLDLSFDTISAYKANAAMMHYSATPETDAVLEPSGMLLVDSGGQYYEGTTDITRTFILGTISEEEKKHFTLVAKSMLNLANAKFLYGCSGYNLDILARGPLWNLGIDYQCGTGHGVGYLLSVHEGPNGFRWKRVPEQKDFSILEAGMVTTDEPGVYIEGSHGIRTENELICVRDEKNSYGQFMRFEMLTWVPIDLDGIDIRWLNPEDIDQLNTYHQTVYEKISPYLNAEEREWLRYYTRPLGEQ</sequence>
<dbReference type="Gene3D" id="3.90.230.10">
    <property type="entry name" value="Creatinase/methionine aminopeptidase superfamily"/>
    <property type="match status" value="1"/>
</dbReference>
<keyword evidence="8" id="KW-1185">Reference proteome</keyword>
<feature type="domain" description="Creatinase N-terminal" evidence="5">
    <location>
        <begin position="7"/>
        <end position="130"/>
    </location>
</feature>
<dbReference type="PANTHER" id="PTHR43763">
    <property type="entry name" value="XAA-PRO AMINOPEPTIDASE 1"/>
    <property type="match status" value="1"/>
</dbReference>
<reference evidence="7 8" key="1">
    <citation type="submission" date="2019-03" db="EMBL/GenBank/DDBJ databases">
        <title>Genomic Encyclopedia of Type Strains, Phase IV (KMG-IV): sequencing the most valuable type-strain genomes for metagenomic binning, comparative biology and taxonomic classification.</title>
        <authorList>
            <person name="Goeker M."/>
        </authorList>
    </citation>
    <scope>NUCLEOTIDE SEQUENCE [LARGE SCALE GENOMIC DNA]</scope>
    <source>
        <strain evidence="7 8">DSM 28559</strain>
    </source>
</reference>
<dbReference type="InterPro" id="IPR000587">
    <property type="entry name" value="Creatinase_N"/>
</dbReference>
<dbReference type="EMBL" id="SLXA01000018">
    <property type="protein sequence ID" value="TCO82186.1"/>
    <property type="molecule type" value="Genomic_DNA"/>
</dbReference>
<comment type="caution">
    <text evidence="7">The sequence shown here is derived from an EMBL/GenBank/DDBJ whole genome shotgun (WGS) entry which is preliminary data.</text>
</comment>
<dbReference type="InterPro" id="IPR029149">
    <property type="entry name" value="Creatin/AminoP/Spt16_N"/>
</dbReference>
<dbReference type="Proteomes" id="UP000295711">
    <property type="component" value="Unassembled WGS sequence"/>
</dbReference>
<evidence type="ECO:0000256" key="2">
    <source>
        <dbReference type="ARBA" id="ARBA00022723"/>
    </source>
</evidence>
<dbReference type="GO" id="GO:0046872">
    <property type="term" value="F:metal ion binding"/>
    <property type="evidence" value="ECO:0007669"/>
    <property type="project" value="UniProtKB-KW"/>
</dbReference>
<proteinExistence type="inferred from homology"/>
<dbReference type="Pfam" id="PF00557">
    <property type="entry name" value="Peptidase_M24"/>
    <property type="match status" value="1"/>
</dbReference>
<evidence type="ECO:0000259" key="5">
    <source>
        <dbReference type="Pfam" id="PF01321"/>
    </source>
</evidence>
<keyword evidence="7" id="KW-0031">Aminopeptidase</keyword>
<feature type="domain" description="Peptidase M24 C-terminal" evidence="6">
    <location>
        <begin position="537"/>
        <end position="597"/>
    </location>
</feature>
<evidence type="ECO:0000256" key="1">
    <source>
        <dbReference type="ARBA" id="ARBA00008766"/>
    </source>
</evidence>
<organism evidence="7 8">
    <name type="scientific">Frisingicoccus caecimuris</name>
    <dbReference type="NCBI Taxonomy" id="1796636"/>
    <lineage>
        <taxon>Bacteria</taxon>
        <taxon>Bacillati</taxon>
        <taxon>Bacillota</taxon>
        <taxon>Clostridia</taxon>
        <taxon>Lachnospirales</taxon>
        <taxon>Lachnospiraceae</taxon>
        <taxon>Frisingicoccus</taxon>
    </lineage>
</organism>
<dbReference type="InterPro" id="IPR032416">
    <property type="entry name" value="Peptidase_M24_C"/>
</dbReference>
<dbReference type="Pfam" id="PF16189">
    <property type="entry name" value="Creatinase_N_2"/>
    <property type="match status" value="1"/>
</dbReference>